<organism evidence="3 4">
    <name type="scientific">Ramazzottius varieornatus</name>
    <name type="common">Water bear</name>
    <name type="synonym">Tardigrade</name>
    <dbReference type="NCBI Taxonomy" id="947166"/>
    <lineage>
        <taxon>Eukaryota</taxon>
        <taxon>Metazoa</taxon>
        <taxon>Ecdysozoa</taxon>
        <taxon>Tardigrada</taxon>
        <taxon>Eutardigrada</taxon>
        <taxon>Parachela</taxon>
        <taxon>Hypsibioidea</taxon>
        <taxon>Ramazzottiidae</taxon>
        <taxon>Ramazzottius</taxon>
    </lineage>
</organism>
<reference evidence="3 4" key="1">
    <citation type="journal article" date="2016" name="Nat. Commun.">
        <title>Extremotolerant tardigrade genome and improved radiotolerance of human cultured cells by tardigrade-unique protein.</title>
        <authorList>
            <person name="Hashimoto T."/>
            <person name="Horikawa D.D."/>
            <person name="Saito Y."/>
            <person name="Kuwahara H."/>
            <person name="Kozuka-Hata H."/>
            <person name="Shin-I T."/>
            <person name="Minakuchi Y."/>
            <person name="Ohishi K."/>
            <person name="Motoyama A."/>
            <person name="Aizu T."/>
            <person name="Enomoto A."/>
            <person name="Kondo K."/>
            <person name="Tanaka S."/>
            <person name="Hara Y."/>
            <person name="Koshikawa S."/>
            <person name="Sagara H."/>
            <person name="Miura T."/>
            <person name="Yokobori S."/>
            <person name="Miyagawa K."/>
            <person name="Suzuki Y."/>
            <person name="Kubo T."/>
            <person name="Oyama M."/>
            <person name="Kohara Y."/>
            <person name="Fujiyama A."/>
            <person name="Arakawa K."/>
            <person name="Katayama T."/>
            <person name="Toyoda A."/>
            <person name="Kunieda T."/>
        </authorList>
    </citation>
    <scope>NUCLEOTIDE SEQUENCE [LARGE SCALE GENOMIC DNA]</scope>
    <source>
        <strain evidence="3 4">YOKOZUNA-1</strain>
    </source>
</reference>
<feature type="coiled-coil region" evidence="1">
    <location>
        <begin position="41"/>
        <end position="104"/>
    </location>
</feature>
<dbReference type="Proteomes" id="UP000186922">
    <property type="component" value="Unassembled WGS sequence"/>
</dbReference>
<comment type="caution">
    <text evidence="3">The sequence shown here is derived from an EMBL/GenBank/DDBJ whole genome shotgun (WGS) entry which is preliminary data.</text>
</comment>
<dbReference type="AlphaFoldDB" id="A0A1D1VI90"/>
<proteinExistence type="predicted"/>
<feature type="region of interest" description="Disordered" evidence="2">
    <location>
        <begin position="124"/>
        <end position="149"/>
    </location>
</feature>
<dbReference type="EMBL" id="BDGG01000004">
    <property type="protein sequence ID" value="GAU98198.1"/>
    <property type="molecule type" value="Genomic_DNA"/>
</dbReference>
<evidence type="ECO:0000313" key="4">
    <source>
        <dbReference type="Proteomes" id="UP000186922"/>
    </source>
</evidence>
<feature type="compositionally biased region" description="Polar residues" evidence="2">
    <location>
        <begin position="124"/>
        <end position="136"/>
    </location>
</feature>
<sequence length="149" mass="17404">MPELHVYSQLMSKIPETSQPLLRVLPRDDPDLVEHILDAYAREELQRLNDELKERKRVLEEKLAELHERLKELEELKARLEAKRRRLENERADLQGRISSLEETLDNRQAFRLSLAVLQQDISQLGDNNAENVTDASRNDDSHEEAADE</sequence>
<evidence type="ECO:0000256" key="1">
    <source>
        <dbReference type="SAM" id="Coils"/>
    </source>
</evidence>
<name>A0A1D1VI90_RAMVA</name>
<evidence type="ECO:0000256" key="2">
    <source>
        <dbReference type="SAM" id="MobiDB-lite"/>
    </source>
</evidence>
<protein>
    <submittedName>
        <fullName evidence="3">Uncharacterized protein</fullName>
    </submittedName>
</protein>
<dbReference type="SUPFAM" id="SSF46966">
    <property type="entry name" value="Spectrin repeat"/>
    <property type="match status" value="1"/>
</dbReference>
<keyword evidence="4" id="KW-1185">Reference proteome</keyword>
<gene>
    <name evidence="3" type="primary">RvY_09376-1</name>
    <name evidence="3" type="synonym">RvY_09376.1</name>
    <name evidence="3" type="ORF">RvY_09376</name>
</gene>
<feature type="compositionally biased region" description="Basic and acidic residues" evidence="2">
    <location>
        <begin position="137"/>
        <end position="149"/>
    </location>
</feature>
<evidence type="ECO:0000313" key="3">
    <source>
        <dbReference type="EMBL" id="GAU98198.1"/>
    </source>
</evidence>
<accession>A0A1D1VI90</accession>
<dbReference type="Gene3D" id="6.10.250.3150">
    <property type="match status" value="1"/>
</dbReference>
<keyword evidence="1" id="KW-0175">Coiled coil</keyword>